<evidence type="ECO:0000313" key="7">
    <source>
        <dbReference type="Proteomes" id="UP000282930"/>
    </source>
</evidence>
<dbReference type="AlphaFoldDB" id="A0A3T0D7U1"/>
<dbReference type="EMBL" id="CP034791">
    <property type="protein sequence ID" value="AZT91143.1"/>
    <property type="molecule type" value="Genomic_DNA"/>
</dbReference>
<dbReference type="Pfam" id="PF02646">
    <property type="entry name" value="RmuC"/>
    <property type="match status" value="1"/>
</dbReference>
<dbReference type="RefSeq" id="WP_127352483.1">
    <property type="nucleotide sequence ID" value="NZ_CP034791.1"/>
</dbReference>
<accession>A0A3T0D7U1</accession>
<dbReference type="PANTHER" id="PTHR30563">
    <property type="entry name" value="DNA RECOMBINATION PROTEIN RMUC"/>
    <property type="match status" value="1"/>
</dbReference>
<protein>
    <submittedName>
        <fullName evidence="6">DNA recombination protein RmuC</fullName>
    </submittedName>
</protein>
<comment type="function">
    <text evidence="1">Involved in DNA recombination.</text>
</comment>
<name>A0A3T0D7U1_9FIRM</name>
<organism evidence="6 7">
    <name type="scientific">Caldicellulosiruptor changbaiensis</name>
    <dbReference type="NCBI Taxonomy" id="1222016"/>
    <lineage>
        <taxon>Bacteria</taxon>
        <taxon>Bacillati</taxon>
        <taxon>Bacillota</taxon>
        <taxon>Bacillota incertae sedis</taxon>
        <taxon>Caldicellulosiruptorales</taxon>
        <taxon>Caldicellulosiruptoraceae</taxon>
        <taxon>Caldicellulosiruptor</taxon>
    </lineage>
</organism>
<evidence type="ECO:0000256" key="1">
    <source>
        <dbReference type="ARBA" id="ARBA00003416"/>
    </source>
</evidence>
<sequence>MEIALLLLVIILLVVNIVLVFSIKNSSFQTRAEEKFESIEKMLDKLQNLTLEQISQNRSEVQNTISSFGNLLMSMFSDFSSFQKSQFDSFSSQILNLTTTSQEKLETIRKEVDSKLSQIQEQNERKLEQIRQTVDSHLQQTLEAKLGESFKLVSERLELVHRGLGEMQALANGVGDLKRILSNVKVRGTLGEIQLGNIIDQILDTSKYERNVRIKPHTQEQVEFAIKIPSKNSNENEFIYLPIDSKFPIESYERLLEAQEKNNIDEISKFSKELENSIKQNAKTIKEKYIDPPRTTDFAIMFLPTEGLYAEVLRIPGLFEYVQREYKVIIAGPTTISAILNSLALGFKTIAIEKRTSEVWELLSAVKTEFSKFGEVLEKVKKKLLEAQDTIDTAARKTRTIERKLKNVESLSSDEAAQKVLYSDETEEEQ</sequence>
<keyword evidence="4" id="KW-0233">DNA recombination</keyword>
<evidence type="ECO:0000256" key="3">
    <source>
        <dbReference type="ARBA" id="ARBA00023054"/>
    </source>
</evidence>
<feature type="coiled-coil region" evidence="5">
    <location>
        <begin position="102"/>
        <end position="140"/>
    </location>
</feature>
<proteinExistence type="inferred from homology"/>
<evidence type="ECO:0000313" key="6">
    <source>
        <dbReference type="EMBL" id="AZT91143.1"/>
    </source>
</evidence>
<dbReference type="InterPro" id="IPR003798">
    <property type="entry name" value="DNA_recombination_RmuC"/>
</dbReference>
<dbReference type="GO" id="GO:0006310">
    <property type="term" value="P:DNA recombination"/>
    <property type="evidence" value="ECO:0007669"/>
    <property type="project" value="UniProtKB-KW"/>
</dbReference>
<evidence type="ECO:0000256" key="4">
    <source>
        <dbReference type="ARBA" id="ARBA00023172"/>
    </source>
</evidence>
<gene>
    <name evidence="6" type="primary">rmuC</name>
    <name evidence="6" type="ORF">ELD05_11150</name>
</gene>
<evidence type="ECO:0000256" key="5">
    <source>
        <dbReference type="SAM" id="Coils"/>
    </source>
</evidence>
<reference evidence="6 7" key="1">
    <citation type="submission" date="2018-12" db="EMBL/GenBank/DDBJ databases">
        <title>Genome sequence from the cellulolytic species, Caldicellulosiruptor changbaiensis.</title>
        <authorList>
            <person name="Blumer-Schuette S.E."/>
            <person name="Mendoza C."/>
        </authorList>
    </citation>
    <scope>NUCLEOTIDE SEQUENCE [LARGE SCALE GENOMIC DNA]</scope>
    <source>
        <strain evidence="6 7">CBS-Z</strain>
    </source>
</reference>
<dbReference type="PANTHER" id="PTHR30563:SF0">
    <property type="entry name" value="DNA RECOMBINATION PROTEIN RMUC"/>
    <property type="match status" value="1"/>
</dbReference>
<keyword evidence="3 5" id="KW-0175">Coiled coil</keyword>
<comment type="similarity">
    <text evidence="2">Belongs to the RmuC family.</text>
</comment>
<keyword evidence="7" id="KW-1185">Reference proteome</keyword>
<dbReference type="KEGG" id="ccha:ELD05_11150"/>
<dbReference type="Proteomes" id="UP000282930">
    <property type="component" value="Chromosome"/>
</dbReference>
<evidence type="ECO:0000256" key="2">
    <source>
        <dbReference type="ARBA" id="ARBA00009840"/>
    </source>
</evidence>